<evidence type="ECO:0000256" key="1">
    <source>
        <dbReference type="SAM" id="MobiDB-lite"/>
    </source>
</evidence>
<protein>
    <submittedName>
        <fullName evidence="2">Uncharacterized protein</fullName>
    </submittedName>
</protein>
<gene>
    <name evidence="2" type="ORF">EJ02DRAFT_463465</name>
</gene>
<reference evidence="2" key="1">
    <citation type="journal article" date="2020" name="Stud. Mycol.">
        <title>101 Dothideomycetes genomes: a test case for predicting lifestyles and emergence of pathogens.</title>
        <authorList>
            <person name="Haridas S."/>
            <person name="Albert R."/>
            <person name="Binder M."/>
            <person name="Bloem J."/>
            <person name="Labutti K."/>
            <person name="Salamov A."/>
            <person name="Andreopoulos B."/>
            <person name="Baker S."/>
            <person name="Barry K."/>
            <person name="Bills G."/>
            <person name="Bluhm B."/>
            <person name="Cannon C."/>
            <person name="Castanera R."/>
            <person name="Culley D."/>
            <person name="Daum C."/>
            <person name="Ezra D."/>
            <person name="Gonzalez J."/>
            <person name="Henrissat B."/>
            <person name="Kuo A."/>
            <person name="Liang C."/>
            <person name="Lipzen A."/>
            <person name="Lutzoni F."/>
            <person name="Magnuson J."/>
            <person name="Mondo S."/>
            <person name="Nolan M."/>
            <person name="Ohm R."/>
            <person name="Pangilinan J."/>
            <person name="Park H.-J."/>
            <person name="Ramirez L."/>
            <person name="Alfaro M."/>
            <person name="Sun H."/>
            <person name="Tritt A."/>
            <person name="Yoshinaga Y."/>
            <person name="Zwiers L.-H."/>
            <person name="Turgeon B."/>
            <person name="Goodwin S."/>
            <person name="Spatafora J."/>
            <person name="Crous P."/>
            <person name="Grigoriev I."/>
        </authorList>
    </citation>
    <scope>NUCLEOTIDE SEQUENCE</scope>
    <source>
        <strain evidence="2">CBS 161.51</strain>
    </source>
</reference>
<dbReference type="Proteomes" id="UP000800038">
    <property type="component" value="Unassembled WGS sequence"/>
</dbReference>
<evidence type="ECO:0000313" key="3">
    <source>
        <dbReference type="Proteomes" id="UP000800038"/>
    </source>
</evidence>
<accession>A0A6A5T132</accession>
<feature type="region of interest" description="Disordered" evidence="1">
    <location>
        <begin position="13"/>
        <end position="38"/>
    </location>
</feature>
<dbReference type="AlphaFoldDB" id="A0A6A5T132"/>
<organism evidence="2 3">
    <name type="scientific">Clathrospora elynae</name>
    <dbReference type="NCBI Taxonomy" id="706981"/>
    <lineage>
        <taxon>Eukaryota</taxon>
        <taxon>Fungi</taxon>
        <taxon>Dikarya</taxon>
        <taxon>Ascomycota</taxon>
        <taxon>Pezizomycotina</taxon>
        <taxon>Dothideomycetes</taxon>
        <taxon>Pleosporomycetidae</taxon>
        <taxon>Pleosporales</taxon>
        <taxon>Diademaceae</taxon>
        <taxon>Clathrospora</taxon>
    </lineage>
</organism>
<dbReference type="EMBL" id="ML976010">
    <property type="protein sequence ID" value="KAF1945369.1"/>
    <property type="molecule type" value="Genomic_DNA"/>
</dbReference>
<evidence type="ECO:0000313" key="2">
    <source>
        <dbReference type="EMBL" id="KAF1945369.1"/>
    </source>
</evidence>
<proteinExistence type="predicted"/>
<sequence>MVGLPVAATVAHKRAGGGLRPGRSRTSSSDAVEESASPPCLAVTKAASGAPRCLAAAFKRRRPPADARSRLEVRDARCRRPMAVLIDDSRLLHDSQHYPGSPFPLGPYPMHTAPAVIAERLMKMRRRRHVRGDEDPQCSFSSLGPESWNLGCVAAAGRYARGRMLTTKAVGTTHICT</sequence>
<keyword evidence="3" id="KW-1185">Reference proteome</keyword>
<name>A0A6A5T132_9PLEO</name>